<keyword evidence="1" id="KW-0732">Signal</keyword>
<evidence type="ECO:0008006" key="4">
    <source>
        <dbReference type="Google" id="ProtNLM"/>
    </source>
</evidence>
<accession>A0A2Z4IIU8</accession>
<dbReference type="KEGG" id="est:DN752_13530"/>
<organism evidence="2 3">
    <name type="scientific">Echinicola strongylocentroti</name>
    <dbReference type="NCBI Taxonomy" id="1795355"/>
    <lineage>
        <taxon>Bacteria</taxon>
        <taxon>Pseudomonadati</taxon>
        <taxon>Bacteroidota</taxon>
        <taxon>Cytophagia</taxon>
        <taxon>Cytophagales</taxon>
        <taxon>Cyclobacteriaceae</taxon>
        <taxon>Echinicola</taxon>
    </lineage>
</organism>
<keyword evidence="3" id="KW-1185">Reference proteome</keyword>
<evidence type="ECO:0000313" key="2">
    <source>
        <dbReference type="EMBL" id="AWW31062.1"/>
    </source>
</evidence>
<dbReference type="RefSeq" id="WP_112784439.1">
    <property type="nucleotide sequence ID" value="NZ_CP030041.1"/>
</dbReference>
<dbReference type="AlphaFoldDB" id="A0A2Z4IIU8"/>
<reference evidence="2 3" key="1">
    <citation type="submission" date="2018-06" db="EMBL/GenBank/DDBJ databases">
        <title>Echinicola strongylocentroti sp. nov., isolated from a sea urchin Strongylocentrotus intermedius.</title>
        <authorList>
            <person name="Bae S.S."/>
        </authorList>
    </citation>
    <scope>NUCLEOTIDE SEQUENCE [LARGE SCALE GENOMIC DNA]</scope>
    <source>
        <strain evidence="2 3">MEBiC08714</strain>
    </source>
</reference>
<feature type="chain" id="PRO_5016314726" description="Outer membrane protein beta-barrel domain-containing protein" evidence="1">
    <location>
        <begin position="24"/>
        <end position="161"/>
    </location>
</feature>
<proteinExistence type="predicted"/>
<evidence type="ECO:0000313" key="3">
    <source>
        <dbReference type="Proteomes" id="UP000248688"/>
    </source>
</evidence>
<dbReference type="OrthoDB" id="978645at2"/>
<feature type="signal peptide" evidence="1">
    <location>
        <begin position="1"/>
        <end position="23"/>
    </location>
</feature>
<sequence>MIKKAIIAAFVVAIMAVSNQAEAQTYSTGVGLRAGVSNGLTVKHFISLDEAIEGMLHTRWKGLMITGLYEKHKDIREVRGLKWFYGGGAHIGTWGDRSDPPFHDYDDSYTVFGIDGIIGLDYKFVDAPVNLSLDYKPAFNITDDVGWWGDEIALSIRFTFH</sequence>
<dbReference type="EMBL" id="CP030041">
    <property type="protein sequence ID" value="AWW31062.1"/>
    <property type="molecule type" value="Genomic_DNA"/>
</dbReference>
<dbReference type="Proteomes" id="UP000248688">
    <property type="component" value="Chromosome"/>
</dbReference>
<protein>
    <recommendedName>
        <fullName evidence="4">Outer membrane protein beta-barrel domain-containing protein</fullName>
    </recommendedName>
</protein>
<evidence type="ECO:0000256" key="1">
    <source>
        <dbReference type="SAM" id="SignalP"/>
    </source>
</evidence>
<name>A0A2Z4IIU8_9BACT</name>
<gene>
    <name evidence="2" type="ORF">DN752_13530</name>
</gene>